<organism evidence="1 2">
    <name type="scientific">Mesorhizobium liriopis</name>
    <dbReference type="NCBI Taxonomy" id="2953882"/>
    <lineage>
        <taxon>Bacteria</taxon>
        <taxon>Pseudomonadati</taxon>
        <taxon>Pseudomonadota</taxon>
        <taxon>Alphaproteobacteria</taxon>
        <taxon>Hyphomicrobiales</taxon>
        <taxon>Phyllobacteriaceae</taxon>
        <taxon>Mesorhizobium</taxon>
    </lineage>
</organism>
<proteinExistence type="predicted"/>
<protein>
    <recommendedName>
        <fullName evidence="3">DUF2188 domain-containing protein</fullName>
    </recommendedName>
</protein>
<evidence type="ECO:0008006" key="3">
    <source>
        <dbReference type="Google" id="ProtNLM"/>
    </source>
</evidence>
<reference evidence="1 2" key="1">
    <citation type="submission" date="2022-06" db="EMBL/GenBank/DDBJ databases">
        <title>Mesorhizobium sp. strain RP14 Genome sequencing and assembly.</title>
        <authorList>
            <person name="Kim I."/>
        </authorList>
    </citation>
    <scope>NUCLEOTIDE SEQUENCE [LARGE SCALE GENOMIC DNA]</scope>
    <source>
        <strain evidence="2">RP14(2022)</strain>
    </source>
</reference>
<comment type="caution">
    <text evidence="1">The sequence shown here is derived from an EMBL/GenBank/DDBJ whole genome shotgun (WGS) entry which is preliminary data.</text>
</comment>
<dbReference type="EMBL" id="JAMXQS010000006">
    <property type="protein sequence ID" value="MCO6050623.1"/>
    <property type="molecule type" value="Genomic_DNA"/>
</dbReference>
<dbReference type="RefSeq" id="WP_252819428.1">
    <property type="nucleotide sequence ID" value="NZ_JAMXQS010000006.1"/>
</dbReference>
<evidence type="ECO:0000313" key="1">
    <source>
        <dbReference type="EMBL" id="MCO6050623.1"/>
    </source>
</evidence>
<evidence type="ECO:0000313" key="2">
    <source>
        <dbReference type="Proteomes" id="UP001205906"/>
    </source>
</evidence>
<accession>A0ABT1C7I4</accession>
<gene>
    <name evidence="1" type="ORF">NGM99_12600</name>
</gene>
<name>A0ABT1C7I4_9HYPH</name>
<sequence length="83" mass="9518">MSKIVPWHHQEPTPDDIEHLIVRQSENGHFKLSAKLHGEPDEFEVTGQSYTTMTRALEAAHSFAKSMKVDHIYLLPKQHAVED</sequence>
<dbReference type="Proteomes" id="UP001205906">
    <property type="component" value="Unassembled WGS sequence"/>
</dbReference>
<keyword evidence="2" id="KW-1185">Reference proteome</keyword>